<dbReference type="AlphaFoldDB" id="A0A0B2V138"/>
<dbReference type="Proteomes" id="UP000031036">
    <property type="component" value="Unassembled WGS sequence"/>
</dbReference>
<evidence type="ECO:0000313" key="3">
    <source>
        <dbReference type="Proteomes" id="UP000031036"/>
    </source>
</evidence>
<evidence type="ECO:0000313" key="2">
    <source>
        <dbReference type="EMBL" id="KHN77131.1"/>
    </source>
</evidence>
<name>A0A0B2V138_TOXCA</name>
<evidence type="ECO:0000256" key="1">
    <source>
        <dbReference type="SAM" id="SignalP"/>
    </source>
</evidence>
<keyword evidence="3" id="KW-1185">Reference proteome</keyword>
<gene>
    <name evidence="2" type="ORF">Tcan_03172</name>
</gene>
<reference evidence="2 3" key="1">
    <citation type="submission" date="2014-11" db="EMBL/GenBank/DDBJ databases">
        <title>Genetic blueprint of the zoonotic pathogen Toxocara canis.</title>
        <authorList>
            <person name="Zhu X.-Q."/>
            <person name="Korhonen P.K."/>
            <person name="Cai H."/>
            <person name="Young N.D."/>
            <person name="Nejsum P."/>
            <person name="von Samson-Himmelstjerna G."/>
            <person name="Boag P.R."/>
            <person name="Tan P."/>
            <person name="Li Q."/>
            <person name="Min J."/>
            <person name="Yang Y."/>
            <person name="Wang X."/>
            <person name="Fang X."/>
            <person name="Hall R.S."/>
            <person name="Hofmann A."/>
            <person name="Sternberg P.W."/>
            <person name="Jex A.R."/>
            <person name="Gasser R.B."/>
        </authorList>
    </citation>
    <scope>NUCLEOTIDE SEQUENCE [LARGE SCALE GENOMIC DNA]</scope>
    <source>
        <strain evidence="2">PN_DK_2014</strain>
    </source>
</reference>
<keyword evidence="1" id="KW-0732">Signal</keyword>
<sequence length="98" mass="10567">MKCAIVLLSFLAFAAAQDISVQSVLIPNTPYPACVTCTRRAGFFNGNYYQQCNQFGSSTYQNCVSCCTSWAISQGKNPSQSAGLLSQNNMCVCCIPCN</sequence>
<feature type="signal peptide" evidence="1">
    <location>
        <begin position="1"/>
        <end position="16"/>
    </location>
</feature>
<dbReference type="EMBL" id="JPKZ01002368">
    <property type="protein sequence ID" value="KHN77131.1"/>
    <property type="molecule type" value="Genomic_DNA"/>
</dbReference>
<comment type="caution">
    <text evidence="2">The sequence shown here is derived from an EMBL/GenBank/DDBJ whole genome shotgun (WGS) entry which is preliminary data.</text>
</comment>
<proteinExistence type="predicted"/>
<organism evidence="2 3">
    <name type="scientific">Toxocara canis</name>
    <name type="common">Canine roundworm</name>
    <dbReference type="NCBI Taxonomy" id="6265"/>
    <lineage>
        <taxon>Eukaryota</taxon>
        <taxon>Metazoa</taxon>
        <taxon>Ecdysozoa</taxon>
        <taxon>Nematoda</taxon>
        <taxon>Chromadorea</taxon>
        <taxon>Rhabditida</taxon>
        <taxon>Spirurina</taxon>
        <taxon>Ascaridomorpha</taxon>
        <taxon>Ascaridoidea</taxon>
        <taxon>Toxocaridae</taxon>
        <taxon>Toxocara</taxon>
    </lineage>
</organism>
<accession>A0A0B2V138</accession>
<feature type="chain" id="PRO_5002077826" evidence="1">
    <location>
        <begin position="17"/>
        <end position="98"/>
    </location>
</feature>
<protein>
    <submittedName>
        <fullName evidence="2">Uncharacterized protein</fullName>
    </submittedName>
</protein>